<dbReference type="EMBL" id="JACJIA010000005">
    <property type="protein sequence ID" value="MBA8952790.1"/>
    <property type="molecule type" value="Genomic_DNA"/>
</dbReference>
<comment type="caution">
    <text evidence="4">The sequence shown here is derived from an EMBL/GenBank/DDBJ whole genome shotgun (WGS) entry which is preliminary data.</text>
</comment>
<protein>
    <submittedName>
        <fullName evidence="4">AcrR family transcriptional regulator</fullName>
    </submittedName>
</protein>
<dbReference type="InterPro" id="IPR050109">
    <property type="entry name" value="HTH-type_TetR-like_transc_reg"/>
</dbReference>
<dbReference type="InterPro" id="IPR036271">
    <property type="entry name" value="Tet_transcr_reg_TetR-rel_C_sf"/>
</dbReference>
<evidence type="ECO:0000259" key="3">
    <source>
        <dbReference type="PROSITE" id="PS50977"/>
    </source>
</evidence>
<dbReference type="InterPro" id="IPR001647">
    <property type="entry name" value="HTH_TetR"/>
</dbReference>
<dbReference type="Gene3D" id="1.10.357.10">
    <property type="entry name" value="Tetracycline Repressor, domain 2"/>
    <property type="match status" value="1"/>
</dbReference>
<dbReference type="PANTHER" id="PTHR30055">
    <property type="entry name" value="HTH-TYPE TRANSCRIPTIONAL REGULATOR RUTR"/>
    <property type="match status" value="1"/>
</dbReference>
<keyword evidence="5" id="KW-1185">Reference proteome</keyword>
<organism evidence="4 5">
    <name type="scientific">Actinomadura namibiensis</name>
    <dbReference type="NCBI Taxonomy" id="182080"/>
    <lineage>
        <taxon>Bacteria</taxon>
        <taxon>Bacillati</taxon>
        <taxon>Actinomycetota</taxon>
        <taxon>Actinomycetes</taxon>
        <taxon>Streptosporangiales</taxon>
        <taxon>Thermomonosporaceae</taxon>
        <taxon>Actinomadura</taxon>
    </lineage>
</organism>
<proteinExistence type="predicted"/>
<dbReference type="SUPFAM" id="SSF46689">
    <property type="entry name" value="Homeodomain-like"/>
    <property type="match status" value="1"/>
</dbReference>
<sequence>MARRPAGTPHRWASNEREARELEAAWAGVVETETARRLMVAGVLAFAAKGYHATTTRDIAEHAGLSPGGLYVHFRSKEELLYRIAVLGTRQTLERVREAVAEAPDDPEARLGAAILALVERGARYHTTSRVIEDELRSLDGAHRAEVAGLRREIEHTVRAILEDGVRRGVFEVADVPVTALAALSLVVDVARWYRVSGRRSPAEVGALYAELVGRMVRPTS</sequence>
<dbReference type="InterPro" id="IPR009057">
    <property type="entry name" value="Homeodomain-like_sf"/>
</dbReference>
<keyword evidence="1 2" id="KW-0238">DNA-binding</keyword>
<name>A0A7W3LR88_ACTNM</name>
<dbReference type="PANTHER" id="PTHR30055:SF200">
    <property type="entry name" value="HTH-TYPE TRANSCRIPTIONAL REPRESSOR BDCR"/>
    <property type="match status" value="1"/>
</dbReference>
<reference evidence="4 5" key="1">
    <citation type="submission" date="2020-08" db="EMBL/GenBank/DDBJ databases">
        <title>Genomic Encyclopedia of Type Strains, Phase IV (KMG-IV): sequencing the most valuable type-strain genomes for metagenomic binning, comparative biology and taxonomic classification.</title>
        <authorList>
            <person name="Goeker M."/>
        </authorList>
    </citation>
    <scope>NUCLEOTIDE SEQUENCE [LARGE SCALE GENOMIC DNA]</scope>
    <source>
        <strain evidence="4 5">DSM 44197</strain>
    </source>
</reference>
<dbReference type="InterPro" id="IPR041490">
    <property type="entry name" value="KstR2_TetR_C"/>
</dbReference>
<accession>A0A7W3LR88</accession>
<dbReference type="GO" id="GO:0003700">
    <property type="term" value="F:DNA-binding transcription factor activity"/>
    <property type="evidence" value="ECO:0007669"/>
    <property type="project" value="TreeGrafter"/>
</dbReference>
<dbReference type="InterPro" id="IPR023772">
    <property type="entry name" value="DNA-bd_HTH_TetR-type_CS"/>
</dbReference>
<dbReference type="PRINTS" id="PR00455">
    <property type="entry name" value="HTHTETR"/>
</dbReference>
<evidence type="ECO:0000256" key="1">
    <source>
        <dbReference type="ARBA" id="ARBA00023125"/>
    </source>
</evidence>
<evidence type="ECO:0000256" key="2">
    <source>
        <dbReference type="PROSITE-ProRule" id="PRU00335"/>
    </source>
</evidence>
<dbReference type="PROSITE" id="PS01081">
    <property type="entry name" value="HTH_TETR_1"/>
    <property type="match status" value="1"/>
</dbReference>
<dbReference type="AlphaFoldDB" id="A0A7W3LR88"/>
<dbReference type="Pfam" id="PF17932">
    <property type="entry name" value="TetR_C_24"/>
    <property type="match status" value="1"/>
</dbReference>
<feature type="DNA-binding region" description="H-T-H motif" evidence="2">
    <location>
        <begin position="55"/>
        <end position="74"/>
    </location>
</feature>
<dbReference type="RefSeq" id="WP_182845026.1">
    <property type="nucleotide sequence ID" value="NZ_BAAALP010000024.1"/>
</dbReference>
<dbReference type="SUPFAM" id="SSF48498">
    <property type="entry name" value="Tetracyclin repressor-like, C-terminal domain"/>
    <property type="match status" value="1"/>
</dbReference>
<dbReference type="Proteomes" id="UP000572680">
    <property type="component" value="Unassembled WGS sequence"/>
</dbReference>
<dbReference type="Pfam" id="PF00440">
    <property type="entry name" value="TetR_N"/>
    <property type="match status" value="1"/>
</dbReference>
<gene>
    <name evidence="4" type="ORF">HNR61_004436</name>
</gene>
<dbReference type="PROSITE" id="PS50977">
    <property type="entry name" value="HTH_TETR_2"/>
    <property type="match status" value="1"/>
</dbReference>
<evidence type="ECO:0000313" key="4">
    <source>
        <dbReference type="EMBL" id="MBA8952790.1"/>
    </source>
</evidence>
<feature type="domain" description="HTH tetR-type" evidence="3">
    <location>
        <begin position="32"/>
        <end position="92"/>
    </location>
</feature>
<dbReference type="GO" id="GO:0000976">
    <property type="term" value="F:transcription cis-regulatory region binding"/>
    <property type="evidence" value="ECO:0007669"/>
    <property type="project" value="TreeGrafter"/>
</dbReference>
<evidence type="ECO:0000313" key="5">
    <source>
        <dbReference type="Proteomes" id="UP000572680"/>
    </source>
</evidence>